<reference evidence="2" key="1">
    <citation type="journal article" date="2020" name="bioRxiv">
        <title>Comparative genomics of Chlamydomonas.</title>
        <authorList>
            <person name="Craig R.J."/>
            <person name="Hasan A.R."/>
            <person name="Ness R.W."/>
            <person name="Keightley P.D."/>
        </authorList>
    </citation>
    <scope>NUCLEOTIDE SEQUENCE</scope>
    <source>
        <strain evidence="2">SAG 7.73</strain>
    </source>
</reference>
<dbReference type="OrthoDB" id="545792at2759"/>
<sequence length="1092" mass="111200">MVVMSLTPVEARAIRLEERAPSITTLIVDAMKSASSSGPVGPVEQPAAAAVPQEAAALAPARFSGFAAEASDGVGRQQHSPFASAGSHDSDTGSHLHEAGDRNVPDATTPEHLTPSGSASSTMVSAPQPDCPFISPQDQHRLQQLLPGVLQSLLPSLLPALLPGAVAAAMPSASAAASAAAATAGGSTATSAAAVAITRAIVEAALPAALAAALPQALSAALAALLKSANGEQTAAAAAQQQPLLASGERQASLDQQGAAEQQLVRLLFGAEAGAEAGAIAAASQSMTVVKPSDLVVGSPAAHSHNSGSSSPTERSSTAVAAAAASNSMFSRRLSETTVSGSSAVVAVAGSAVTAQRAVAQPSHAHHAHASVTGGCSRSSINSGNHAQHWAGAACDGESSVEDVLSTCSGDALVTPSPYGDACCGNSSAPGTGAAVNSSANSFLFSASSQAHMLPTGLSGANIDGLGEVSGLYSMTGGRDDLLSSNSNGPSPAELLMAAAGRVNGNNNATMALLAQQQQQQQQQAAAAAVAQQQQQQQYQQLQQLQALVAAGAAGSDLGAPASPPLGLAQWRRDTDAAADLWGQADADPLSFAAASLALNQQQQQQACVGLLQQQQQQQMLAQSLAAVAAANAAGRQLRAEDLLALGGNPAAAAAQLAAAAAAGGGVTNSGDLSTFMDAALRRMLLVSPQVAAELARVCGAFSGAQAQLHHLCCVIAEQLLDVAAMAPEVASALLRALASHRARGAQATDVDPRVMGRILQLLRAGPAGRQLCLVSLEQWVDGLSRIHKRRAYLDTILHNYQLTLKRLVQAMGHQVHAVNMSLPRQLLNDLSPRALLLLTAELAPYPLLQPRRWSEEIIWAISQMHTMGVDMPLAPGTPAAAPAIAGQQPPVTTFQWEMRRALSATAEDIAAAGGAGGSPTGGSSMAALTGQLSGLGLGGAAGGAGANATCPNGAVPWAAHAALHRHLLLGLRRIQSRFFSERLRKVHGLYGEAVDSLLRASLPQDVLVPEREVVVLVLVLLMLECRIRPDEFDAAFARDLQRCLAVSPVEEVAARLRCGLVPDSPLHMDPHKSRALSHLLKLGTLAGASPF</sequence>
<keyword evidence="3" id="KW-1185">Reference proteome</keyword>
<dbReference type="AlphaFoldDB" id="A0A835SXY7"/>
<feature type="compositionally biased region" description="Low complexity" evidence="1">
    <location>
        <begin position="307"/>
        <end position="320"/>
    </location>
</feature>
<feature type="compositionally biased region" description="Polar residues" evidence="1">
    <location>
        <begin position="115"/>
        <end position="125"/>
    </location>
</feature>
<evidence type="ECO:0000256" key="1">
    <source>
        <dbReference type="SAM" id="MobiDB-lite"/>
    </source>
</evidence>
<feature type="compositionally biased region" description="Basic and acidic residues" evidence="1">
    <location>
        <begin position="88"/>
        <end position="104"/>
    </location>
</feature>
<dbReference type="EMBL" id="JAEHOC010000015">
    <property type="protein sequence ID" value="KAG2435219.1"/>
    <property type="molecule type" value="Genomic_DNA"/>
</dbReference>
<dbReference type="Proteomes" id="UP000650467">
    <property type="component" value="Unassembled WGS sequence"/>
</dbReference>
<gene>
    <name evidence="2" type="ORF">HXX76_007301</name>
</gene>
<protein>
    <submittedName>
        <fullName evidence="2">Uncharacterized protein</fullName>
    </submittedName>
</protein>
<accession>A0A835SXY7</accession>
<proteinExistence type="predicted"/>
<evidence type="ECO:0000313" key="3">
    <source>
        <dbReference type="Proteomes" id="UP000650467"/>
    </source>
</evidence>
<feature type="region of interest" description="Disordered" evidence="1">
    <location>
        <begin position="69"/>
        <end position="135"/>
    </location>
</feature>
<comment type="caution">
    <text evidence="2">The sequence shown here is derived from an EMBL/GenBank/DDBJ whole genome shotgun (WGS) entry which is preliminary data.</text>
</comment>
<organism evidence="2 3">
    <name type="scientific">Chlamydomonas incerta</name>
    <dbReference type="NCBI Taxonomy" id="51695"/>
    <lineage>
        <taxon>Eukaryota</taxon>
        <taxon>Viridiplantae</taxon>
        <taxon>Chlorophyta</taxon>
        <taxon>core chlorophytes</taxon>
        <taxon>Chlorophyceae</taxon>
        <taxon>CS clade</taxon>
        <taxon>Chlamydomonadales</taxon>
        <taxon>Chlamydomonadaceae</taxon>
        <taxon>Chlamydomonas</taxon>
    </lineage>
</organism>
<feature type="region of interest" description="Disordered" evidence="1">
    <location>
        <begin position="298"/>
        <end position="320"/>
    </location>
</feature>
<name>A0A835SXY7_CHLIN</name>
<evidence type="ECO:0000313" key="2">
    <source>
        <dbReference type="EMBL" id="KAG2435219.1"/>
    </source>
</evidence>